<feature type="domain" description="EF-hand" evidence="5">
    <location>
        <begin position="163"/>
        <end position="186"/>
    </location>
</feature>
<evidence type="ECO:0000259" key="5">
    <source>
        <dbReference type="PROSITE" id="PS50222"/>
    </source>
</evidence>
<proteinExistence type="predicted"/>
<dbReference type="Proteomes" id="UP000751190">
    <property type="component" value="Unassembled WGS sequence"/>
</dbReference>
<sequence>MLLALVREPTRPPSQRARAASVRAVASAVRARKADPLGLEQRLGAIEKAADVEDHADFGESDMDGNKLVTAQVCARARARWRARHVGARGWRADGPSERRTATTHQELHAKYAGVLTLEQCAEATKFVHLDGDDSTLSWAEWLRFTHSPEPSMKVAHMFVGNFDANHDGVLDLQEYAALLNAANGSPMPDTIVALVFANVDADGDGFVSTAEFVAAQLAEEGGTDEGHDAGPDPALFDLNHDGQIDLDELHGVFLAGSHVIDMTELQQEMASADHDKSGTLSYAEFSDEYDE</sequence>
<dbReference type="OrthoDB" id="26525at2759"/>
<evidence type="ECO:0000256" key="4">
    <source>
        <dbReference type="SAM" id="MobiDB-lite"/>
    </source>
</evidence>
<evidence type="ECO:0000313" key="6">
    <source>
        <dbReference type="EMBL" id="KAG8463500.1"/>
    </source>
</evidence>
<evidence type="ECO:0000256" key="1">
    <source>
        <dbReference type="ARBA" id="ARBA00022723"/>
    </source>
</evidence>
<dbReference type="SUPFAM" id="SSF47473">
    <property type="entry name" value="EF-hand"/>
    <property type="match status" value="1"/>
</dbReference>
<dbReference type="Pfam" id="PF13499">
    <property type="entry name" value="EF-hand_7"/>
    <property type="match status" value="2"/>
</dbReference>
<dbReference type="GO" id="GO:0005509">
    <property type="term" value="F:calcium ion binding"/>
    <property type="evidence" value="ECO:0007669"/>
    <property type="project" value="InterPro"/>
</dbReference>
<evidence type="ECO:0000256" key="2">
    <source>
        <dbReference type="ARBA" id="ARBA00022737"/>
    </source>
</evidence>
<accession>A0A8J5XHZ5</accession>
<keyword evidence="1" id="KW-0479">Metal-binding</keyword>
<evidence type="ECO:0000313" key="7">
    <source>
        <dbReference type="Proteomes" id="UP000751190"/>
    </source>
</evidence>
<reference evidence="6" key="1">
    <citation type="submission" date="2021-05" db="EMBL/GenBank/DDBJ databases">
        <title>The genome of the haptophyte Pavlova lutheri (Diacronema luteri, Pavlovales) - a model for lipid biosynthesis in eukaryotic algae.</title>
        <authorList>
            <person name="Hulatt C.J."/>
            <person name="Posewitz M.C."/>
        </authorList>
    </citation>
    <scope>NUCLEOTIDE SEQUENCE</scope>
    <source>
        <strain evidence="6">NIVA-4/92</strain>
    </source>
</reference>
<dbReference type="PROSITE" id="PS50222">
    <property type="entry name" value="EF_HAND_2"/>
    <property type="match status" value="2"/>
</dbReference>
<protein>
    <recommendedName>
        <fullName evidence="5">EF-hand domain-containing protein</fullName>
    </recommendedName>
</protein>
<organism evidence="6 7">
    <name type="scientific">Diacronema lutheri</name>
    <name type="common">Unicellular marine alga</name>
    <name type="synonym">Monochrysis lutheri</name>
    <dbReference type="NCBI Taxonomy" id="2081491"/>
    <lineage>
        <taxon>Eukaryota</taxon>
        <taxon>Haptista</taxon>
        <taxon>Haptophyta</taxon>
        <taxon>Pavlovophyceae</taxon>
        <taxon>Pavlovales</taxon>
        <taxon>Pavlovaceae</taxon>
        <taxon>Diacronema</taxon>
    </lineage>
</organism>
<dbReference type="PROSITE" id="PS00018">
    <property type="entry name" value="EF_HAND_1"/>
    <property type="match status" value="4"/>
</dbReference>
<name>A0A8J5XHZ5_DIALT</name>
<gene>
    <name evidence="6" type="ORF">KFE25_005011</name>
</gene>
<dbReference type="InterPro" id="IPR011992">
    <property type="entry name" value="EF-hand-dom_pair"/>
</dbReference>
<dbReference type="PANTHER" id="PTHR10827:SF98">
    <property type="entry name" value="45 KDA CALCIUM-BINDING PROTEIN"/>
    <property type="match status" value="1"/>
</dbReference>
<dbReference type="PANTHER" id="PTHR10827">
    <property type="entry name" value="RETICULOCALBIN"/>
    <property type="match status" value="1"/>
</dbReference>
<dbReference type="EMBL" id="JAGTXO010000016">
    <property type="protein sequence ID" value="KAG8463500.1"/>
    <property type="molecule type" value="Genomic_DNA"/>
</dbReference>
<feature type="region of interest" description="Disordered" evidence="4">
    <location>
        <begin position="271"/>
        <end position="292"/>
    </location>
</feature>
<feature type="domain" description="EF-hand" evidence="5">
    <location>
        <begin position="188"/>
        <end position="223"/>
    </location>
</feature>
<comment type="caution">
    <text evidence="6">The sequence shown here is derived from an EMBL/GenBank/DDBJ whole genome shotgun (WGS) entry which is preliminary data.</text>
</comment>
<evidence type="ECO:0000256" key="3">
    <source>
        <dbReference type="ARBA" id="ARBA00022837"/>
    </source>
</evidence>
<keyword evidence="2" id="KW-0677">Repeat</keyword>
<dbReference type="Gene3D" id="1.10.238.10">
    <property type="entry name" value="EF-hand"/>
    <property type="match status" value="2"/>
</dbReference>
<dbReference type="AlphaFoldDB" id="A0A8J5XHZ5"/>
<keyword evidence="3" id="KW-0106">Calcium</keyword>
<dbReference type="InterPro" id="IPR002048">
    <property type="entry name" value="EF_hand_dom"/>
</dbReference>
<keyword evidence="7" id="KW-1185">Reference proteome</keyword>
<dbReference type="InterPro" id="IPR018247">
    <property type="entry name" value="EF_Hand_1_Ca_BS"/>
</dbReference>